<organism evidence="1 2">
    <name type="scientific">Chamaesiphon polymorphus CCALA 037</name>
    <dbReference type="NCBI Taxonomy" id="2107692"/>
    <lineage>
        <taxon>Bacteria</taxon>
        <taxon>Bacillati</taxon>
        <taxon>Cyanobacteriota</taxon>
        <taxon>Cyanophyceae</taxon>
        <taxon>Gomontiellales</taxon>
        <taxon>Chamaesiphonaceae</taxon>
        <taxon>Chamaesiphon</taxon>
    </lineage>
</organism>
<protein>
    <recommendedName>
        <fullName evidence="3">Nucleotidyltransferase family protein</fullName>
    </recommendedName>
</protein>
<dbReference type="Pfam" id="PF14907">
    <property type="entry name" value="NTP_transf_5"/>
    <property type="match status" value="1"/>
</dbReference>
<evidence type="ECO:0000313" key="2">
    <source>
        <dbReference type="Proteomes" id="UP000238937"/>
    </source>
</evidence>
<dbReference type="OrthoDB" id="5366220at2"/>
<dbReference type="AlphaFoldDB" id="A0A2T1GIU8"/>
<proteinExistence type="predicted"/>
<evidence type="ECO:0008006" key="3">
    <source>
        <dbReference type="Google" id="ProtNLM"/>
    </source>
</evidence>
<name>A0A2T1GIU8_9CYAN</name>
<dbReference type="EMBL" id="PVWO01000066">
    <property type="protein sequence ID" value="PSB57679.1"/>
    <property type="molecule type" value="Genomic_DNA"/>
</dbReference>
<keyword evidence="2" id="KW-1185">Reference proteome</keyword>
<dbReference type="Proteomes" id="UP000238937">
    <property type="component" value="Unassembled WGS sequence"/>
</dbReference>
<evidence type="ECO:0000313" key="1">
    <source>
        <dbReference type="EMBL" id="PSB57679.1"/>
    </source>
</evidence>
<sequence length="433" mass="50264">MMSLPPDLTVLLACIRFQLGTITASEVTNLLTPVLNWDCLVQTAIAQGVMPLLYESLKAIGTIEGTDNAPPLVQHSVMMQLQHLHRMNGLNNLSQTKELLKILDGLDKANIEAIAFKGSVLAAFAYGNIALRQFNDLDIFVRQRDFWQAKAVLMSHGYLSPYLDSADEMEGFDRYLQISLSNRNAEATMFGRQFQPSLLHSNPERSIDLHWGIPPRILWKSDGFDLLWENLARVDLMGRSIQTFSLEATLVIQCLNVAKEPWKRSFKQVCDAAQIIHRHSTEIDWHSALEIASALRCQRLFLLGLYQTHRLLHIQLPLEIQTQFDCDPHMSEWQFAEDRCFSMFQPMWWWEYNARFHTLDRWWDGLFITLHFLPIGLKWLLSLLKHLIVPNDRDREFYPLPKALFFLYYLIRPIRLLLKFSPVDKSVTIEQQL</sequence>
<gene>
    <name evidence="1" type="ORF">C7B77_07470</name>
</gene>
<accession>A0A2T1GIU8</accession>
<dbReference type="InterPro" id="IPR039498">
    <property type="entry name" value="NTP_transf_5"/>
</dbReference>
<reference evidence="1 2" key="1">
    <citation type="submission" date="2018-03" db="EMBL/GenBank/DDBJ databases">
        <title>The ancient ancestry and fast evolution of plastids.</title>
        <authorList>
            <person name="Moore K.R."/>
            <person name="Magnabosco C."/>
            <person name="Momper L."/>
            <person name="Gold D.A."/>
            <person name="Bosak T."/>
            <person name="Fournier G.P."/>
        </authorList>
    </citation>
    <scope>NUCLEOTIDE SEQUENCE [LARGE SCALE GENOMIC DNA]</scope>
    <source>
        <strain evidence="1 2">CCALA 037</strain>
    </source>
</reference>
<comment type="caution">
    <text evidence="1">The sequence shown here is derived from an EMBL/GenBank/DDBJ whole genome shotgun (WGS) entry which is preliminary data.</text>
</comment>